<name>A0ABR4M6G2_9EURO</name>
<dbReference type="RefSeq" id="XP_070891174.1">
    <property type="nucleotide sequence ID" value="XM_071032008.1"/>
</dbReference>
<gene>
    <name evidence="2" type="ORF">BJX67DRAFT_377024</name>
</gene>
<sequence>MSSESLPINPAAFAEAIKELSLPILYAKVAELRNSISHLQRSNQELRAFISESCESETDKRELEGYIAENEGVEESMNERIQLCKAEVEGRGQRWIDLDEIANDEAKAGGAQAREQPTESESTTDSVNGHGTPTAPTGESIDRDDDDDDGGAGGVYL</sequence>
<protein>
    <submittedName>
        <fullName evidence="2">Uncharacterized protein</fullName>
    </submittedName>
</protein>
<dbReference type="PANTHER" id="PTHR40422:SF1">
    <property type="entry name" value="TRANSLATION MACHINERY-ASSOCIATED PROTEIN 17"/>
    <property type="match status" value="1"/>
</dbReference>
<evidence type="ECO:0000256" key="1">
    <source>
        <dbReference type="SAM" id="MobiDB-lite"/>
    </source>
</evidence>
<reference evidence="2 3" key="1">
    <citation type="submission" date="2024-07" db="EMBL/GenBank/DDBJ databases">
        <title>Section-level genome sequencing and comparative genomics of Aspergillus sections Usti and Cavernicolus.</title>
        <authorList>
            <consortium name="Lawrence Berkeley National Laboratory"/>
            <person name="Nybo J.L."/>
            <person name="Vesth T.C."/>
            <person name="Theobald S."/>
            <person name="Frisvad J.C."/>
            <person name="Larsen T.O."/>
            <person name="Kjaerboelling I."/>
            <person name="Rothschild-Mancinelli K."/>
            <person name="Lyhne E.K."/>
            <person name="Kogle M.E."/>
            <person name="Barry K."/>
            <person name="Clum A."/>
            <person name="Na H."/>
            <person name="Ledsgaard L."/>
            <person name="Lin J."/>
            <person name="Lipzen A."/>
            <person name="Kuo A."/>
            <person name="Riley R."/>
            <person name="Mondo S."/>
            <person name="Labutti K."/>
            <person name="Haridas S."/>
            <person name="Pangalinan J."/>
            <person name="Salamov A.A."/>
            <person name="Simmons B.A."/>
            <person name="Magnuson J.K."/>
            <person name="Chen J."/>
            <person name="Drula E."/>
            <person name="Henrissat B."/>
            <person name="Wiebenga A."/>
            <person name="Lubbers R.J."/>
            <person name="Gomes A.C."/>
            <person name="Macurrencykelacurrency M.R."/>
            <person name="Stajich J."/>
            <person name="Grigoriev I.V."/>
            <person name="Mortensen U.H."/>
            <person name="De Vries R.P."/>
            <person name="Baker S.E."/>
            <person name="Andersen M.R."/>
        </authorList>
    </citation>
    <scope>NUCLEOTIDE SEQUENCE [LARGE SCALE GENOMIC DNA]</scope>
    <source>
        <strain evidence="2 3">CBS 449.75</strain>
    </source>
</reference>
<dbReference type="EMBL" id="JBFXLQ010000002">
    <property type="protein sequence ID" value="KAL2872195.1"/>
    <property type="molecule type" value="Genomic_DNA"/>
</dbReference>
<proteinExistence type="predicted"/>
<keyword evidence="3" id="KW-1185">Reference proteome</keyword>
<dbReference type="Proteomes" id="UP001610432">
    <property type="component" value="Unassembled WGS sequence"/>
</dbReference>
<dbReference type="GeneID" id="98147080"/>
<organism evidence="2 3">
    <name type="scientific">Aspergillus lucknowensis</name>
    <dbReference type="NCBI Taxonomy" id="176173"/>
    <lineage>
        <taxon>Eukaryota</taxon>
        <taxon>Fungi</taxon>
        <taxon>Dikarya</taxon>
        <taxon>Ascomycota</taxon>
        <taxon>Pezizomycotina</taxon>
        <taxon>Eurotiomycetes</taxon>
        <taxon>Eurotiomycetidae</taxon>
        <taxon>Eurotiales</taxon>
        <taxon>Aspergillaceae</taxon>
        <taxon>Aspergillus</taxon>
        <taxon>Aspergillus subgen. Nidulantes</taxon>
    </lineage>
</organism>
<evidence type="ECO:0000313" key="3">
    <source>
        <dbReference type="Proteomes" id="UP001610432"/>
    </source>
</evidence>
<dbReference type="PANTHER" id="PTHR40422">
    <property type="entry name" value="TRANSLATION MACHINERY-ASSOCIATED PROTEIN 17"/>
    <property type="match status" value="1"/>
</dbReference>
<evidence type="ECO:0000313" key="2">
    <source>
        <dbReference type="EMBL" id="KAL2872195.1"/>
    </source>
</evidence>
<accession>A0ABR4M6G2</accession>
<comment type="caution">
    <text evidence="2">The sequence shown here is derived from an EMBL/GenBank/DDBJ whole genome shotgun (WGS) entry which is preliminary data.</text>
</comment>
<feature type="region of interest" description="Disordered" evidence="1">
    <location>
        <begin position="99"/>
        <end position="157"/>
    </location>
</feature>
<dbReference type="InterPro" id="IPR038966">
    <property type="entry name" value="TMA17"/>
</dbReference>
<feature type="compositionally biased region" description="Polar residues" evidence="1">
    <location>
        <begin position="119"/>
        <end position="137"/>
    </location>
</feature>